<comment type="caution">
    <text evidence="7">The sequence shown here is derived from an EMBL/GenBank/DDBJ whole genome shotgun (WGS) entry which is preliminary data.</text>
</comment>
<reference evidence="7" key="1">
    <citation type="submission" date="2021-05" db="EMBL/GenBank/DDBJ databases">
        <title>Novel Bacillus species.</title>
        <authorList>
            <person name="Liu G."/>
        </authorList>
    </citation>
    <scope>NUCLEOTIDE SEQUENCE</scope>
    <source>
        <strain evidence="7">FJAT-50051</strain>
    </source>
</reference>
<evidence type="ECO:0000256" key="2">
    <source>
        <dbReference type="ARBA" id="ARBA00022475"/>
    </source>
</evidence>
<evidence type="ECO:0000256" key="3">
    <source>
        <dbReference type="ARBA" id="ARBA00022692"/>
    </source>
</evidence>
<dbReference type="PANTHER" id="PTHR32196">
    <property type="entry name" value="ABC TRANSPORTER PERMEASE PROTEIN YPHD-RELATED-RELATED"/>
    <property type="match status" value="1"/>
</dbReference>
<feature type="transmembrane region" description="Helical" evidence="6">
    <location>
        <begin position="23"/>
        <end position="40"/>
    </location>
</feature>
<comment type="subcellular location">
    <subcellularLocation>
        <location evidence="1">Cell membrane</location>
        <topology evidence="1">Multi-pass membrane protein</topology>
    </subcellularLocation>
</comment>
<evidence type="ECO:0000256" key="5">
    <source>
        <dbReference type="ARBA" id="ARBA00023136"/>
    </source>
</evidence>
<feature type="transmembrane region" description="Helical" evidence="6">
    <location>
        <begin position="222"/>
        <end position="240"/>
    </location>
</feature>
<keyword evidence="5 6" id="KW-0472">Membrane</keyword>
<dbReference type="AlphaFoldDB" id="A0A942YD17"/>
<keyword evidence="2" id="KW-1003">Cell membrane</keyword>
<feature type="transmembrane region" description="Helical" evidence="6">
    <location>
        <begin position="101"/>
        <end position="121"/>
    </location>
</feature>
<feature type="transmembrane region" description="Helical" evidence="6">
    <location>
        <begin position="276"/>
        <end position="293"/>
    </location>
</feature>
<keyword evidence="4 6" id="KW-1133">Transmembrane helix</keyword>
<keyword evidence="3 6" id="KW-0812">Transmembrane</keyword>
<dbReference type="GO" id="GO:0005886">
    <property type="term" value="C:plasma membrane"/>
    <property type="evidence" value="ECO:0007669"/>
    <property type="project" value="UniProtKB-SubCell"/>
</dbReference>
<sequence length="323" mass="33512">MNAINETAKAGKGKFMNKVTQKLGPLLGLIILFVIVSVLNPSFLEPLNILNLLRQVAINALIAFGMTFVILTGGIDLSVGSILALGSALTAGMIVSGFDPILAIIIGCLLGGIMGMVNGLLITKGKMAPFIATLATMTVFRGLTLVYTKGNPITGLGDNILFQLFGRGYFLGIPVPAVTMIIMFVLLYVILHKTPFGRKTYAIGGNEKAAIISGIKVSNVKVMIYGLSGLLSALAGAILTSRLNSAQPTAGTSYELDAIAAVVLGGTSLSGGKGRIFGTLIGALIIGTLNNGLNLLGVSSFYQMVVKGIVIAIAVLLDRKKSA</sequence>
<dbReference type="InterPro" id="IPR001851">
    <property type="entry name" value="ABC_transp_permease"/>
</dbReference>
<feature type="transmembrane region" description="Helical" evidence="6">
    <location>
        <begin position="168"/>
        <end position="191"/>
    </location>
</feature>
<accession>A0A942YD17</accession>
<evidence type="ECO:0000256" key="6">
    <source>
        <dbReference type="SAM" id="Phobius"/>
    </source>
</evidence>
<dbReference type="CDD" id="cd06579">
    <property type="entry name" value="TM_PBP1_transp_AraH_like"/>
    <property type="match status" value="1"/>
</dbReference>
<dbReference type="EMBL" id="JAGYPE010000006">
    <property type="protein sequence ID" value="MBS4186128.1"/>
    <property type="molecule type" value="Genomic_DNA"/>
</dbReference>
<dbReference type="GO" id="GO:0022857">
    <property type="term" value="F:transmembrane transporter activity"/>
    <property type="evidence" value="ECO:0007669"/>
    <property type="project" value="InterPro"/>
</dbReference>
<evidence type="ECO:0000256" key="1">
    <source>
        <dbReference type="ARBA" id="ARBA00004651"/>
    </source>
</evidence>
<dbReference type="Pfam" id="PF02653">
    <property type="entry name" value="BPD_transp_2"/>
    <property type="match status" value="1"/>
</dbReference>
<feature type="transmembrane region" description="Helical" evidence="6">
    <location>
        <begin position="52"/>
        <end position="70"/>
    </location>
</feature>
<organism evidence="7">
    <name type="scientific">Neobacillus citreus</name>
    <dbReference type="NCBI Taxonomy" id="2833578"/>
    <lineage>
        <taxon>Bacteria</taxon>
        <taxon>Bacillati</taxon>
        <taxon>Bacillota</taxon>
        <taxon>Bacilli</taxon>
        <taxon>Bacillales</taxon>
        <taxon>Bacillaceae</taxon>
        <taxon>Neobacillus</taxon>
    </lineage>
</organism>
<feature type="transmembrane region" description="Helical" evidence="6">
    <location>
        <begin position="77"/>
        <end position="95"/>
    </location>
</feature>
<proteinExistence type="predicted"/>
<feature type="transmembrane region" description="Helical" evidence="6">
    <location>
        <begin position="128"/>
        <end position="148"/>
    </location>
</feature>
<gene>
    <name evidence="7" type="primary">rbsC</name>
    <name evidence="7" type="ORF">KHB02_32555</name>
</gene>
<evidence type="ECO:0000313" key="7">
    <source>
        <dbReference type="EMBL" id="MBS4186128.1"/>
    </source>
</evidence>
<protein>
    <submittedName>
        <fullName evidence="7">Ribose ABC transporter permease RbsC</fullName>
    </submittedName>
</protein>
<dbReference type="PANTHER" id="PTHR32196:SF72">
    <property type="entry name" value="RIBOSE IMPORT PERMEASE PROTEIN RBSC"/>
    <property type="match status" value="1"/>
</dbReference>
<name>A0A942YD17_9BACI</name>
<evidence type="ECO:0000256" key="4">
    <source>
        <dbReference type="ARBA" id="ARBA00022989"/>
    </source>
</evidence>